<sequence>AEMLNKVEDRFSDIIITKEDVAYVVKERLLKKDSHQKQKIRDHLLKFASLFDGINTNLNEYVDLYPVHPSYVNHFERIKHGKSQREILKVLSTRFQGLMDQQVPDDTPGLITYDSYWHDLSGNASMLTIPDIRMVKDKVEIVYDRINSHFVKGRLSRKGLAQQITNALAIRILCDDLDKHNGASADNLKEDLCQTIAGVDDPELLVQNIDSVANQLKSATTGQYVDQDVVSSQFYLRTERGINIPQIVRDYADTVLKRNDDQADQYYFEFLQYVLGLQQNTYRTGFKIWQHSLDWLDKKSFRLGYIFFGNPNERSTTEPIQQFYIFFCPIFSSITRNDEADEIYFEMKGLSQKFKEFVLLFGAAKATEANASSDQKPLFRSQIEENQKRAIELFEKEFVEQTKVIYKGNETVLRSYPLPGEGSSMEMVFSSVAARVLSKNFNDKYPDYP</sequence>
<protein>
    <submittedName>
        <fullName evidence="3">Uncharacterized protein</fullName>
    </submittedName>
</protein>
<feature type="domain" description="DUF6079" evidence="1">
    <location>
        <begin position="34"/>
        <end position="239"/>
    </location>
</feature>
<dbReference type="Pfam" id="PF26383">
    <property type="entry name" value="DUF6079_2nd"/>
    <property type="match status" value="1"/>
</dbReference>
<dbReference type="AlphaFoldDB" id="X1NB66"/>
<evidence type="ECO:0000313" key="3">
    <source>
        <dbReference type="EMBL" id="GAI15894.1"/>
    </source>
</evidence>
<dbReference type="Pfam" id="PF26384">
    <property type="entry name" value="DUF6079_3rd"/>
    <property type="match status" value="1"/>
</dbReference>
<evidence type="ECO:0000259" key="2">
    <source>
        <dbReference type="Pfam" id="PF26384"/>
    </source>
</evidence>
<feature type="non-terminal residue" evidence="3">
    <location>
        <position position="1"/>
    </location>
</feature>
<accession>X1NB66</accession>
<comment type="caution">
    <text evidence="3">The sequence shown here is derived from an EMBL/GenBank/DDBJ whole genome shotgun (WGS) entry which is preliminary data.</text>
</comment>
<feature type="non-terminal residue" evidence="3">
    <location>
        <position position="449"/>
    </location>
</feature>
<feature type="domain" description="DUF6079" evidence="2">
    <location>
        <begin position="259"/>
        <end position="445"/>
    </location>
</feature>
<evidence type="ECO:0000259" key="1">
    <source>
        <dbReference type="Pfam" id="PF26383"/>
    </source>
</evidence>
<gene>
    <name evidence="3" type="ORF">S06H3_13680</name>
</gene>
<dbReference type="EMBL" id="BARV01006679">
    <property type="protein sequence ID" value="GAI15894.1"/>
    <property type="molecule type" value="Genomic_DNA"/>
</dbReference>
<dbReference type="InterPro" id="IPR058571">
    <property type="entry name" value="DUF6079_3rd"/>
</dbReference>
<dbReference type="InterPro" id="IPR058569">
    <property type="entry name" value="DUF6079_2nd"/>
</dbReference>
<name>X1NB66_9ZZZZ</name>
<organism evidence="3">
    <name type="scientific">marine sediment metagenome</name>
    <dbReference type="NCBI Taxonomy" id="412755"/>
    <lineage>
        <taxon>unclassified sequences</taxon>
        <taxon>metagenomes</taxon>
        <taxon>ecological metagenomes</taxon>
    </lineage>
</organism>
<reference evidence="3" key="1">
    <citation type="journal article" date="2014" name="Front. Microbiol.">
        <title>High frequency of phylogenetically diverse reductive dehalogenase-homologous genes in deep subseafloor sedimentary metagenomes.</title>
        <authorList>
            <person name="Kawai M."/>
            <person name="Futagami T."/>
            <person name="Toyoda A."/>
            <person name="Takaki Y."/>
            <person name="Nishi S."/>
            <person name="Hori S."/>
            <person name="Arai W."/>
            <person name="Tsubouchi T."/>
            <person name="Morono Y."/>
            <person name="Uchiyama I."/>
            <person name="Ito T."/>
            <person name="Fujiyama A."/>
            <person name="Inagaki F."/>
            <person name="Takami H."/>
        </authorList>
    </citation>
    <scope>NUCLEOTIDE SEQUENCE</scope>
    <source>
        <strain evidence="3">Expedition CK06-06</strain>
    </source>
</reference>
<proteinExistence type="predicted"/>